<feature type="region of interest" description="Disordered" evidence="3">
    <location>
        <begin position="132"/>
        <end position="163"/>
    </location>
</feature>
<dbReference type="PANTHER" id="PTHR37534:SF20">
    <property type="entry name" value="PRO1A C6 ZINK-FINGER PROTEIN"/>
    <property type="match status" value="1"/>
</dbReference>
<dbReference type="CDD" id="cd00067">
    <property type="entry name" value="GAL4"/>
    <property type="match status" value="1"/>
</dbReference>
<dbReference type="SMART" id="SM00066">
    <property type="entry name" value="GAL4"/>
    <property type="match status" value="1"/>
</dbReference>
<dbReference type="OrthoDB" id="3477330at2759"/>
<feature type="compositionally biased region" description="Polar residues" evidence="3">
    <location>
        <begin position="151"/>
        <end position="163"/>
    </location>
</feature>
<feature type="region of interest" description="Disordered" evidence="3">
    <location>
        <begin position="1"/>
        <end position="35"/>
    </location>
</feature>
<dbReference type="GO" id="GO:0008270">
    <property type="term" value="F:zinc ion binding"/>
    <property type="evidence" value="ECO:0007669"/>
    <property type="project" value="InterPro"/>
</dbReference>
<dbReference type="InterPro" id="IPR021858">
    <property type="entry name" value="Fun_TF"/>
</dbReference>
<accession>A0A9P7YQ50</accession>
<evidence type="ECO:0000256" key="2">
    <source>
        <dbReference type="ARBA" id="ARBA00023242"/>
    </source>
</evidence>
<dbReference type="Gene3D" id="4.10.240.10">
    <property type="entry name" value="Zn(2)-C6 fungal-type DNA-binding domain"/>
    <property type="match status" value="1"/>
</dbReference>
<keyword evidence="2" id="KW-0539">Nucleus</keyword>
<dbReference type="InterPro" id="IPR036864">
    <property type="entry name" value="Zn2-C6_fun-type_DNA-bd_sf"/>
</dbReference>
<evidence type="ECO:0000259" key="4">
    <source>
        <dbReference type="PROSITE" id="PS50048"/>
    </source>
</evidence>
<evidence type="ECO:0000313" key="6">
    <source>
        <dbReference type="Proteomes" id="UP000824998"/>
    </source>
</evidence>
<keyword evidence="6" id="KW-1185">Reference proteome</keyword>
<protein>
    <recommendedName>
        <fullName evidence="4">Zn(2)-C6 fungal-type domain-containing protein</fullName>
    </recommendedName>
</protein>
<dbReference type="InterPro" id="IPR001138">
    <property type="entry name" value="Zn2Cys6_DnaBD"/>
</dbReference>
<dbReference type="SUPFAM" id="SSF57701">
    <property type="entry name" value="Zn2/Cys6 DNA-binding domain"/>
    <property type="match status" value="1"/>
</dbReference>
<comment type="caution">
    <text evidence="5">The sequence shown here is derived from an EMBL/GenBank/DDBJ whole genome shotgun (WGS) entry which is preliminary data.</text>
</comment>
<comment type="subcellular location">
    <subcellularLocation>
        <location evidence="1">Nucleus</location>
    </subcellularLocation>
</comment>
<name>A0A9P7YQ50_9HELO</name>
<dbReference type="PANTHER" id="PTHR37534">
    <property type="entry name" value="TRANSCRIPTIONAL ACTIVATOR PROTEIN UGA3"/>
    <property type="match status" value="1"/>
</dbReference>
<dbReference type="AlphaFoldDB" id="A0A9P7YQ50"/>
<dbReference type="GO" id="GO:0005634">
    <property type="term" value="C:nucleus"/>
    <property type="evidence" value="ECO:0007669"/>
    <property type="project" value="UniProtKB-SubCell"/>
</dbReference>
<reference evidence="5" key="1">
    <citation type="journal article" date="2021" name="IMA Fungus">
        <title>Genomic characterization of three marine fungi, including Emericellopsis atlantica sp. nov. with signatures of a generalist lifestyle and marine biomass degradation.</title>
        <authorList>
            <person name="Hagestad O.C."/>
            <person name="Hou L."/>
            <person name="Andersen J.H."/>
            <person name="Hansen E.H."/>
            <person name="Altermark B."/>
            <person name="Li C."/>
            <person name="Kuhnert E."/>
            <person name="Cox R.J."/>
            <person name="Crous P.W."/>
            <person name="Spatafora J.W."/>
            <person name="Lail K."/>
            <person name="Amirebrahimi M."/>
            <person name="Lipzen A."/>
            <person name="Pangilinan J."/>
            <person name="Andreopoulos W."/>
            <person name="Hayes R.D."/>
            <person name="Ng V."/>
            <person name="Grigoriev I.V."/>
            <person name="Jackson S.A."/>
            <person name="Sutton T.D.S."/>
            <person name="Dobson A.D.W."/>
            <person name="Rama T."/>
        </authorList>
    </citation>
    <scope>NUCLEOTIDE SEQUENCE</scope>
    <source>
        <strain evidence="5">TRa018bII</strain>
    </source>
</reference>
<evidence type="ECO:0000256" key="3">
    <source>
        <dbReference type="SAM" id="MobiDB-lite"/>
    </source>
</evidence>
<sequence>MTEFATKIAPQGSRDTSLPRPLQRVASSKEGSRSRSAHGCWTCRLRRKKCDEKGPECVTCTDRGLKCSGFGAIKPRWMDGGAQQEAIHQEIKSTVASVTRMKRMMKLVQAREKASPGRRSAPPEVFENAGTPFFLQEGGSSGTTSRAASVGPSQMHTIPSHNQQWTPELPSGWNIDNFNSLPVNDGNIFYGMGPEYYPTVTEDHIHQINSIADSSFYPSSQPGDGSEFYHYSTPEPEIFPVSNIQNGADSAFNNLQVQPCVFPPSPALSVSILEAPESRRQGTPSRLQEVFCHDDTMISLPQFEQRGSAKRATKVPLSPVCEVTPPRASEPIVKRQPLLLPKAECPRPCNQVNISSLERTAQATNSHIFNDPRSQLLRNATIELAKLQSLLYSAVNQDRNASLRDAVAWVLRIRDDYLLECESPAMRVLSEADLASLGNSIRFIAWADITARTFEGAEIESPFRGHISRLLDASIQSRYSGVGPAEDWIYTGIESVTRLAQMRAQLASEGVFDFREFQHHESSVLANLEFRLGADDPSVQLDAKTMLRRSIFLHSIMIYFYVVVQGPFAETFDIRKNVDIVIRDLLSLNDPEALTNEFVWPFLVAASMAGREHHKILFELFNRCFGCAGHPRLANAFEVVKECWSLRAQGVPADWRVARGNMMQRGFMMDTACW</sequence>
<evidence type="ECO:0000313" key="5">
    <source>
        <dbReference type="EMBL" id="KAG9237696.1"/>
    </source>
</evidence>
<dbReference type="Proteomes" id="UP000824998">
    <property type="component" value="Unassembled WGS sequence"/>
</dbReference>
<dbReference type="EMBL" id="MU251382">
    <property type="protein sequence ID" value="KAG9237696.1"/>
    <property type="molecule type" value="Genomic_DNA"/>
</dbReference>
<dbReference type="PROSITE" id="PS50048">
    <property type="entry name" value="ZN2_CY6_FUNGAL_2"/>
    <property type="match status" value="1"/>
</dbReference>
<evidence type="ECO:0000256" key="1">
    <source>
        <dbReference type="ARBA" id="ARBA00004123"/>
    </source>
</evidence>
<organism evidence="5 6">
    <name type="scientific">Amylocarpus encephaloides</name>
    <dbReference type="NCBI Taxonomy" id="45428"/>
    <lineage>
        <taxon>Eukaryota</taxon>
        <taxon>Fungi</taxon>
        <taxon>Dikarya</taxon>
        <taxon>Ascomycota</taxon>
        <taxon>Pezizomycotina</taxon>
        <taxon>Leotiomycetes</taxon>
        <taxon>Helotiales</taxon>
        <taxon>Helotiales incertae sedis</taxon>
        <taxon>Amylocarpus</taxon>
    </lineage>
</organism>
<proteinExistence type="predicted"/>
<feature type="domain" description="Zn(2)-C6 fungal-type" evidence="4">
    <location>
        <begin position="39"/>
        <end position="68"/>
    </location>
</feature>
<gene>
    <name evidence="5" type="ORF">BJ875DRAFT_481112</name>
</gene>
<dbReference type="Pfam" id="PF11951">
    <property type="entry name" value="Fungal_trans_2"/>
    <property type="match status" value="1"/>
</dbReference>
<dbReference type="Pfam" id="PF00172">
    <property type="entry name" value="Zn_clus"/>
    <property type="match status" value="1"/>
</dbReference>
<dbReference type="GO" id="GO:0000981">
    <property type="term" value="F:DNA-binding transcription factor activity, RNA polymerase II-specific"/>
    <property type="evidence" value="ECO:0007669"/>
    <property type="project" value="InterPro"/>
</dbReference>
<dbReference type="PROSITE" id="PS00463">
    <property type="entry name" value="ZN2_CY6_FUNGAL_1"/>
    <property type="match status" value="1"/>
</dbReference>